<dbReference type="RefSeq" id="WP_181582504.1">
    <property type="nucleotide sequence ID" value="NZ_CP059399.1"/>
</dbReference>
<name>A0A7D6ZB14_9NOCA</name>
<protein>
    <submittedName>
        <fullName evidence="3">Uncharacterized protein</fullName>
    </submittedName>
</protein>
<feature type="region of interest" description="Disordered" evidence="1">
    <location>
        <begin position="62"/>
        <end position="85"/>
    </location>
</feature>
<feature type="chain" id="PRO_5027633309" evidence="2">
    <location>
        <begin position="24"/>
        <end position="85"/>
    </location>
</feature>
<feature type="signal peptide" evidence="2">
    <location>
        <begin position="1"/>
        <end position="23"/>
    </location>
</feature>
<proteinExistence type="predicted"/>
<sequence>MKKTIAALAISASALLPAGFASAEGITLTDAADGTTGSASTGSGAGVYALCMAANAALGLSTASGGAPENMPPHPCETLSAGVSR</sequence>
<evidence type="ECO:0000313" key="3">
    <source>
        <dbReference type="EMBL" id="QLY31308.1"/>
    </source>
</evidence>
<keyword evidence="4" id="KW-1185">Reference proteome</keyword>
<keyword evidence="2" id="KW-0732">Signal</keyword>
<dbReference type="KEGG" id="nhu:H0264_02790"/>
<dbReference type="EMBL" id="CP059399">
    <property type="protein sequence ID" value="QLY31308.1"/>
    <property type="molecule type" value="Genomic_DNA"/>
</dbReference>
<reference evidence="3 4" key="1">
    <citation type="submission" date="2020-07" db="EMBL/GenBank/DDBJ databases">
        <authorList>
            <person name="Zhuang K."/>
            <person name="Ran Y."/>
        </authorList>
    </citation>
    <scope>NUCLEOTIDE SEQUENCE [LARGE SCALE GENOMIC DNA]</scope>
    <source>
        <strain evidence="3 4">WCH-YHL-001</strain>
    </source>
</reference>
<dbReference type="Proteomes" id="UP000515512">
    <property type="component" value="Chromosome"/>
</dbReference>
<evidence type="ECO:0000256" key="1">
    <source>
        <dbReference type="SAM" id="MobiDB-lite"/>
    </source>
</evidence>
<organism evidence="3 4">
    <name type="scientific">Nocardia huaxiensis</name>
    <dbReference type="NCBI Taxonomy" id="2755382"/>
    <lineage>
        <taxon>Bacteria</taxon>
        <taxon>Bacillati</taxon>
        <taxon>Actinomycetota</taxon>
        <taxon>Actinomycetes</taxon>
        <taxon>Mycobacteriales</taxon>
        <taxon>Nocardiaceae</taxon>
        <taxon>Nocardia</taxon>
    </lineage>
</organism>
<accession>A0A7D6ZB14</accession>
<gene>
    <name evidence="3" type="ORF">H0264_02790</name>
</gene>
<evidence type="ECO:0000256" key="2">
    <source>
        <dbReference type="SAM" id="SignalP"/>
    </source>
</evidence>
<evidence type="ECO:0000313" key="4">
    <source>
        <dbReference type="Proteomes" id="UP000515512"/>
    </source>
</evidence>
<dbReference type="AlphaFoldDB" id="A0A7D6ZB14"/>